<proteinExistence type="predicted"/>
<dbReference type="AlphaFoldDB" id="A0A084G9A8"/>
<name>A0A084G9A8_PSEDA</name>
<feature type="transmembrane region" description="Helical" evidence="2">
    <location>
        <begin position="178"/>
        <end position="197"/>
    </location>
</feature>
<accession>A0A084G9A8</accession>
<gene>
    <name evidence="3" type="ORF">SAPIO_CDS4105</name>
</gene>
<evidence type="ECO:0000313" key="4">
    <source>
        <dbReference type="Proteomes" id="UP000028545"/>
    </source>
</evidence>
<dbReference type="EMBL" id="JOWA01000090">
    <property type="protein sequence ID" value="KEZ43920.1"/>
    <property type="molecule type" value="Genomic_DNA"/>
</dbReference>
<evidence type="ECO:0000256" key="2">
    <source>
        <dbReference type="SAM" id="Phobius"/>
    </source>
</evidence>
<keyword evidence="4" id="KW-1185">Reference proteome</keyword>
<protein>
    <submittedName>
        <fullName evidence="3">Uncharacterized protein</fullName>
    </submittedName>
</protein>
<keyword evidence="2" id="KW-0812">Transmembrane</keyword>
<reference evidence="3 4" key="1">
    <citation type="journal article" date="2014" name="Genome Announc.">
        <title>Draft genome sequence of the pathogenic fungus Scedosporium apiospermum.</title>
        <authorList>
            <person name="Vandeputte P."/>
            <person name="Ghamrawi S."/>
            <person name="Rechenmann M."/>
            <person name="Iltis A."/>
            <person name="Giraud S."/>
            <person name="Fleury M."/>
            <person name="Thornton C."/>
            <person name="Delhaes L."/>
            <person name="Meyer W."/>
            <person name="Papon N."/>
            <person name="Bouchara J.P."/>
        </authorList>
    </citation>
    <scope>NUCLEOTIDE SEQUENCE [LARGE SCALE GENOMIC DNA]</scope>
    <source>
        <strain evidence="3 4">IHEM 14462</strain>
    </source>
</reference>
<dbReference type="VEuPathDB" id="FungiDB:SAPIO_CDS4105"/>
<dbReference type="OrthoDB" id="3692311at2759"/>
<dbReference type="Proteomes" id="UP000028545">
    <property type="component" value="Unassembled WGS sequence"/>
</dbReference>
<feature type="transmembrane region" description="Helical" evidence="2">
    <location>
        <begin position="125"/>
        <end position="142"/>
    </location>
</feature>
<evidence type="ECO:0000256" key="1">
    <source>
        <dbReference type="SAM" id="MobiDB-lite"/>
    </source>
</evidence>
<dbReference type="GeneID" id="27723177"/>
<dbReference type="OMA" id="LTERWMN"/>
<organism evidence="3 4">
    <name type="scientific">Pseudallescheria apiosperma</name>
    <name type="common">Scedosporium apiospermum</name>
    <dbReference type="NCBI Taxonomy" id="563466"/>
    <lineage>
        <taxon>Eukaryota</taxon>
        <taxon>Fungi</taxon>
        <taxon>Dikarya</taxon>
        <taxon>Ascomycota</taxon>
        <taxon>Pezizomycotina</taxon>
        <taxon>Sordariomycetes</taxon>
        <taxon>Hypocreomycetidae</taxon>
        <taxon>Microascales</taxon>
        <taxon>Microascaceae</taxon>
        <taxon>Scedosporium</taxon>
    </lineage>
</organism>
<feature type="region of interest" description="Disordered" evidence="1">
    <location>
        <begin position="1"/>
        <end position="68"/>
    </location>
</feature>
<feature type="transmembrane region" description="Helical" evidence="2">
    <location>
        <begin position="83"/>
        <end position="105"/>
    </location>
</feature>
<dbReference type="RefSeq" id="XP_016643719.1">
    <property type="nucleotide sequence ID" value="XM_016786743.1"/>
</dbReference>
<dbReference type="HOGENOM" id="CLU_012207_2_0_1"/>
<keyword evidence="2" id="KW-0472">Membrane</keyword>
<dbReference type="KEGG" id="sapo:SAPIO_CDS4105"/>
<sequence>MSYVAIPTSTEPSYPRPPYVEFDSDITSEQPKPKTFAVPRKPVFSATVQEREPTPTSQPPPPGWPEHPQILGRRGPFAVWLPLRLWDIVLALCPIAFLILAVFALALDFQPISDYGDTVVEATRLGPTVFPIIFAAISSRFFRNLARWKAEQRRGIGLAALEQILGSQSFAGTFERAFFLRTNLAMAVVTLMVWAMSPIGGQSSSRLLYTEMHVDSESMTLFYPNITEGDSWVSSASGLDDAEAILSTIYSASLLTSPAMKGALTDMWERPKIPKWDLSRTYQTDSDGWRDIDQQALLDGKDDYSALVGLKMQGFTTEDGVSYDVTVESSYIDFTCSLMADTVTKNDTTKIVDAKRLNVTILFDKVTPMTERQAPLTGVFEIPGNVTFFDWKDAAGTEPLTLLLAVRSWDEEKLLQAVSYFTCPATPVIVETQLSCGPNPSTICSAKRQRRLHTNEPFGVVWPPNLWTVSMVNTIKSWQRASIVIDHDTASATELYFAGDTVLFLHKSVSNWTNTDMTVFSRRMTTAFNTLWQSTLDPFNATTAPLKVLLSNNPEAAATAPNPSVSSSSASSVALPFDTLNQTLLGDPLRGIVPAAATKSKATEVYRANRWWIGLLIASTIILEALAVASATFEFITLAPDVLGYASSMVRDNVFVPQQQTGSALHGTERSRLLKDLRVQIADVWPDRDVGYVAFTTVGSRPRWTPLSRHRVYK</sequence>
<evidence type="ECO:0000313" key="3">
    <source>
        <dbReference type="EMBL" id="KEZ43920.1"/>
    </source>
</evidence>
<comment type="caution">
    <text evidence="3">The sequence shown here is derived from an EMBL/GenBank/DDBJ whole genome shotgun (WGS) entry which is preliminary data.</text>
</comment>
<keyword evidence="2" id="KW-1133">Transmembrane helix</keyword>
<feature type="compositionally biased region" description="Pro residues" evidence="1">
    <location>
        <begin position="56"/>
        <end position="65"/>
    </location>
</feature>